<comment type="similarity">
    <text evidence="2 6">Belongs to the CTL (choline transporter-like) family.</text>
</comment>
<evidence type="ECO:0000313" key="7">
    <source>
        <dbReference type="Proteomes" id="UP000813463"/>
    </source>
</evidence>
<dbReference type="GeneID" id="110794894"/>
<keyword evidence="4 6" id="KW-1133">Transmembrane helix</keyword>
<comment type="function">
    <text evidence="6">Choline transporter.</text>
</comment>
<evidence type="ECO:0000256" key="3">
    <source>
        <dbReference type="ARBA" id="ARBA00022692"/>
    </source>
</evidence>
<dbReference type="PANTHER" id="PTHR12385:SF84">
    <property type="entry name" value="CHOLINE TRANSPORTER-LIKE PROTEIN"/>
    <property type="match status" value="1"/>
</dbReference>
<dbReference type="GO" id="GO:0055085">
    <property type="term" value="P:transmembrane transport"/>
    <property type="evidence" value="ECO:0000318"/>
    <property type="project" value="GO_Central"/>
</dbReference>
<evidence type="ECO:0000256" key="6">
    <source>
        <dbReference type="RuleBase" id="RU368066"/>
    </source>
</evidence>
<dbReference type="GO" id="GO:0005886">
    <property type="term" value="C:plasma membrane"/>
    <property type="evidence" value="ECO:0007669"/>
    <property type="project" value="UniProtKB-SubCell"/>
</dbReference>
<keyword evidence="5 6" id="KW-0472">Membrane</keyword>
<feature type="transmembrane region" description="Helical" evidence="6">
    <location>
        <begin position="218"/>
        <end position="237"/>
    </location>
</feature>
<evidence type="ECO:0000256" key="4">
    <source>
        <dbReference type="ARBA" id="ARBA00022989"/>
    </source>
</evidence>
<dbReference type="AlphaFoldDB" id="A0A9R0K2V9"/>
<evidence type="ECO:0000256" key="1">
    <source>
        <dbReference type="ARBA" id="ARBA00004141"/>
    </source>
</evidence>
<gene>
    <name evidence="8" type="primary">LOC110794894</name>
</gene>
<name>A0A9R0K2V9_SPIOL</name>
<evidence type="ECO:0000313" key="8">
    <source>
        <dbReference type="RefSeq" id="XP_021855555.1"/>
    </source>
</evidence>
<reference evidence="8" key="2">
    <citation type="submission" date="2025-08" db="UniProtKB">
        <authorList>
            <consortium name="RefSeq"/>
        </authorList>
    </citation>
    <scope>IDENTIFICATION</scope>
    <source>
        <tissue evidence="8">Leaf</tissue>
    </source>
</reference>
<organism evidence="7 8">
    <name type="scientific">Spinacia oleracea</name>
    <name type="common">Spinach</name>
    <dbReference type="NCBI Taxonomy" id="3562"/>
    <lineage>
        <taxon>Eukaryota</taxon>
        <taxon>Viridiplantae</taxon>
        <taxon>Streptophyta</taxon>
        <taxon>Embryophyta</taxon>
        <taxon>Tracheophyta</taxon>
        <taxon>Spermatophyta</taxon>
        <taxon>Magnoliopsida</taxon>
        <taxon>eudicotyledons</taxon>
        <taxon>Gunneridae</taxon>
        <taxon>Pentapetalae</taxon>
        <taxon>Caryophyllales</taxon>
        <taxon>Chenopodiaceae</taxon>
        <taxon>Chenopodioideae</taxon>
        <taxon>Anserineae</taxon>
        <taxon>Spinacia</taxon>
    </lineage>
</organism>
<proteinExistence type="inferred from homology"/>
<sequence>MARIMSSSVTPINNKGDQVLADDLHKNPANVKESSRIAVDKPRMSGKLVGIVFYLQVVVICVLAVILIIRGFISSHQFHPSKWYPPMLISVALGGISGLAWQIVTYYNPSKALKLAFWFSPLLTCAMGVVLISIGSSTGLAFGVLSILVSVIQSLYACWAKPRFNHAVSVLSVCTAVPPQKTIILTFLSVILTVVYSSVLVCGIGGATATGTHIDNVFIAVILLSMTWTLQVIKNFLQVAVSRIRYLNFVVGGDDDQRMDDNDTWTSVRGAVCTMVGPVCLGSVLVPTVSLVRGSARAISLIAGDSDEFLFSCADCYSGIASRLVTCANRWGFVHVGVYCKGIIQSSDDTWEMFRRGGMEELIDSDLTSSFCFFCGVAGGAVSALAGGCWTLVVHKEYATQIMFYGFVIGYLVNRVAVAWPQACVSAYHVAFAENPQSARFDATIPVRLQELHRNQHSDIEDGKN</sequence>
<dbReference type="InterPro" id="IPR007603">
    <property type="entry name" value="Choline_transptr-like"/>
</dbReference>
<dbReference type="GO" id="GO:0016020">
    <property type="term" value="C:membrane"/>
    <property type="evidence" value="ECO:0000318"/>
    <property type="project" value="GO_Central"/>
</dbReference>
<protein>
    <recommendedName>
        <fullName evidence="6">Choline transporter-like protein</fullName>
    </recommendedName>
</protein>
<dbReference type="Proteomes" id="UP000813463">
    <property type="component" value="Chromosome 6"/>
</dbReference>
<evidence type="ECO:0000256" key="2">
    <source>
        <dbReference type="ARBA" id="ARBA00007168"/>
    </source>
</evidence>
<keyword evidence="3 6" id="KW-0812">Transmembrane</keyword>
<reference evidence="7" key="1">
    <citation type="journal article" date="2021" name="Nat. Commun.">
        <title>Genomic analyses provide insights into spinach domestication and the genetic basis of agronomic traits.</title>
        <authorList>
            <person name="Cai X."/>
            <person name="Sun X."/>
            <person name="Xu C."/>
            <person name="Sun H."/>
            <person name="Wang X."/>
            <person name="Ge C."/>
            <person name="Zhang Z."/>
            <person name="Wang Q."/>
            <person name="Fei Z."/>
            <person name="Jiao C."/>
            <person name="Wang Q."/>
        </authorList>
    </citation>
    <scope>NUCLEOTIDE SEQUENCE [LARGE SCALE GENOMIC DNA]</scope>
    <source>
        <strain evidence="7">cv. Varoflay</strain>
    </source>
</reference>
<feature type="transmembrane region" description="Helical" evidence="6">
    <location>
        <begin position="51"/>
        <end position="73"/>
    </location>
</feature>
<feature type="transmembrane region" description="Helical" evidence="6">
    <location>
        <begin position="116"/>
        <end position="134"/>
    </location>
</feature>
<feature type="transmembrane region" description="Helical" evidence="6">
    <location>
        <begin position="182"/>
        <end position="206"/>
    </location>
</feature>
<comment type="subcellular location">
    <subcellularLocation>
        <location evidence="6">Cell membrane</location>
        <topology evidence="6">Multi-pass membrane protein</topology>
    </subcellularLocation>
    <subcellularLocation>
        <location evidence="1">Membrane</location>
        <topology evidence="1">Multi-pass membrane protein</topology>
    </subcellularLocation>
</comment>
<dbReference type="Pfam" id="PF04515">
    <property type="entry name" value="Choline_transpo"/>
    <property type="match status" value="1"/>
</dbReference>
<accession>A0A9R0K2V9</accession>
<feature type="transmembrane region" description="Helical" evidence="6">
    <location>
        <begin position="140"/>
        <end position="161"/>
    </location>
</feature>
<comment type="caution">
    <text evidence="6">Lacks conserved residue(s) required for the propagation of feature annotation.</text>
</comment>
<dbReference type="GO" id="GO:0022857">
    <property type="term" value="F:transmembrane transporter activity"/>
    <property type="evidence" value="ECO:0000318"/>
    <property type="project" value="GO_Central"/>
</dbReference>
<dbReference type="PANTHER" id="PTHR12385">
    <property type="entry name" value="CHOLINE TRANSPORTER-LIKE (SLC FAMILY 44)"/>
    <property type="match status" value="1"/>
</dbReference>
<evidence type="ECO:0000256" key="5">
    <source>
        <dbReference type="ARBA" id="ARBA00023136"/>
    </source>
</evidence>
<dbReference type="KEGG" id="soe:110794894"/>
<feature type="transmembrane region" description="Helical" evidence="6">
    <location>
        <begin position="85"/>
        <end position="104"/>
    </location>
</feature>
<dbReference type="OrthoDB" id="44736at2759"/>
<keyword evidence="7" id="KW-1185">Reference proteome</keyword>
<dbReference type="RefSeq" id="XP_021855555.1">
    <property type="nucleotide sequence ID" value="XM_021999863.2"/>
</dbReference>